<feature type="transmembrane region" description="Helical" evidence="7">
    <location>
        <begin position="337"/>
        <end position="355"/>
    </location>
</feature>
<feature type="transmembrane region" description="Helical" evidence="7">
    <location>
        <begin position="506"/>
        <end position="526"/>
    </location>
</feature>
<evidence type="ECO:0000259" key="8">
    <source>
        <dbReference type="Pfam" id="PF01694"/>
    </source>
</evidence>
<gene>
    <name evidence="10" type="ORF">HQ605_00255</name>
</gene>
<name>A0ABS7NMM2_9NOCA</name>
<evidence type="ECO:0000259" key="9">
    <source>
        <dbReference type="Pfam" id="PF09924"/>
    </source>
</evidence>
<feature type="transmembrane region" description="Helical" evidence="7">
    <location>
        <begin position="181"/>
        <end position="202"/>
    </location>
</feature>
<protein>
    <submittedName>
        <fullName evidence="10">DUF2156 domain-containing protein</fullName>
    </submittedName>
</protein>
<keyword evidence="2" id="KW-1003">Cell membrane</keyword>
<organism evidence="10 11">
    <name type="scientific">Rhodococcoides kroppenstedtii</name>
    <dbReference type="NCBI Taxonomy" id="293050"/>
    <lineage>
        <taxon>Bacteria</taxon>
        <taxon>Bacillati</taxon>
        <taxon>Actinomycetota</taxon>
        <taxon>Actinomycetes</taxon>
        <taxon>Mycobacteriales</taxon>
        <taxon>Nocardiaceae</taxon>
        <taxon>Rhodococcoides</taxon>
    </lineage>
</organism>
<dbReference type="PANTHER" id="PTHR34697">
    <property type="entry name" value="PHOSPHATIDYLGLYCEROL LYSYLTRANSFERASE"/>
    <property type="match status" value="1"/>
</dbReference>
<dbReference type="Pfam" id="PF09924">
    <property type="entry name" value="LPG_synthase_C"/>
    <property type="match status" value="1"/>
</dbReference>
<evidence type="ECO:0000256" key="7">
    <source>
        <dbReference type="SAM" id="Phobius"/>
    </source>
</evidence>
<feature type="transmembrane region" description="Helical" evidence="7">
    <location>
        <begin position="440"/>
        <end position="462"/>
    </location>
</feature>
<evidence type="ECO:0000256" key="1">
    <source>
        <dbReference type="ARBA" id="ARBA00004651"/>
    </source>
</evidence>
<feature type="transmembrane region" description="Helical" evidence="7">
    <location>
        <begin position="364"/>
        <end position="388"/>
    </location>
</feature>
<evidence type="ECO:0000256" key="3">
    <source>
        <dbReference type="ARBA" id="ARBA00022692"/>
    </source>
</evidence>
<evidence type="ECO:0000313" key="11">
    <source>
        <dbReference type="Proteomes" id="UP001520140"/>
    </source>
</evidence>
<keyword evidence="11" id="KW-1185">Reference proteome</keyword>
<dbReference type="EMBL" id="JABUKG010000001">
    <property type="protein sequence ID" value="MBY6319247.1"/>
    <property type="molecule type" value="Genomic_DNA"/>
</dbReference>
<feature type="transmembrane region" description="Helical" evidence="7">
    <location>
        <begin position="272"/>
        <end position="293"/>
    </location>
</feature>
<feature type="transmembrane region" description="Helical" evidence="7">
    <location>
        <begin position="214"/>
        <end position="229"/>
    </location>
</feature>
<comment type="subcellular location">
    <subcellularLocation>
        <location evidence="1">Cell membrane</location>
        <topology evidence="1">Multi-pass membrane protein</topology>
    </subcellularLocation>
</comment>
<feature type="transmembrane region" description="Helical" evidence="7">
    <location>
        <begin position="235"/>
        <end position="252"/>
    </location>
</feature>
<dbReference type="InterPro" id="IPR035952">
    <property type="entry name" value="Rhomboid-like_sf"/>
</dbReference>
<feature type="domain" description="Phosphatidylglycerol lysyltransferase C-terminal" evidence="9">
    <location>
        <begin position="544"/>
        <end position="848"/>
    </location>
</feature>
<dbReference type="PANTHER" id="PTHR34697:SF2">
    <property type="entry name" value="PHOSPHATIDYLGLYCEROL LYSYLTRANSFERASE"/>
    <property type="match status" value="1"/>
</dbReference>
<accession>A0ABS7NMM2</accession>
<keyword evidence="5 7" id="KW-0472">Membrane</keyword>
<dbReference type="Proteomes" id="UP001520140">
    <property type="component" value="Unassembled WGS sequence"/>
</dbReference>
<reference evidence="10 11" key="1">
    <citation type="submission" date="2020-06" db="EMBL/GenBank/DDBJ databases">
        <title>Taxonomy, biology and ecology of Rhodococcus bacteria occurring in California pistachio and other woody hosts as revealed by genome sequence analyses.</title>
        <authorList>
            <person name="Gai Y."/>
            <person name="Riely B."/>
        </authorList>
    </citation>
    <scope>NUCLEOTIDE SEQUENCE [LARGE SCALE GENOMIC DNA]</scope>
    <source>
        <strain evidence="10 11">BP-284</strain>
    </source>
</reference>
<proteinExistence type="predicted"/>
<dbReference type="InterPro" id="IPR022764">
    <property type="entry name" value="Peptidase_S54_rhomboid_dom"/>
</dbReference>
<evidence type="ECO:0000256" key="5">
    <source>
        <dbReference type="ARBA" id="ARBA00023136"/>
    </source>
</evidence>
<dbReference type="Gene3D" id="1.20.1540.10">
    <property type="entry name" value="Rhomboid-like"/>
    <property type="match status" value="1"/>
</dbReference>
<evidence type="ECO:0000256" key="6">
    <source>
        <dbReference type="SAM" id="MobiDB-lite"/>
    </source>
</evidence>
<feature type="transmembrane region" description="Helical" evidence="7">
    <location>
        <begin position="150"/>
        <end position="175"/>
    </location>
</feature>
<feature type="region of interest" description="Disordered" evidence="6">
    <location>
        <begin position="1"/>
        <end position="40"/>
    </location>
</feature>
<feature type="transmembrane region" description="Helical" evidence="7">
    <location>
        <begin position="111"/>
        <end position="138"/>
    </location>
</feature>
<feature type="compositionally biased region" description="Low complexity" evidence="6">
    <location>
        <begin position="12"/>
        <end position="30"/>
    </location>
</feature>
<evidence type="ECO:0000256" key="2">
    <source>
        <dbReference type="ARBA" id="ARBA00022475"/>
    </source>
</evidence>
<dbReference type="SUPFAM" id="SSF144091">
    <property type="entry name" value="Rhomboid-like"/>
    <property type="match status" value="1"/>
</dbReference>
<evidence type="ECO:0000256" key="4">
    <source>
        <dbReference type="ARBA" id="ARBA00022989"/>
    </source>
</evidence>
<feature type="transmembrane region" description="Helical" evidence="7">
    <location>
        <begin position="71"/>
        <end position="91"/>
    </location>
</feature>
<dbReference type="InterPro" id="IPR024320">
    <property type="entry name" value="LPG_synthase_C"/>
</dbReference>
<evidence type="ECO:0000313" key="10">
    <source>
        <dbReference type="EMBL" id="MBY6319247.1"/>
    </source>
</evidence>
<keyword evidence="4 7" id="KW-1133">Transmembrane helix</keyword>
<comment type="caution">
    <text evidence="10">The sequence shown here is derived from an EMBL/GenBank/DDBJ whole genome shotgun (WGS) entry which is preliminary data.</text>
</comment>
<feature type="transmembrane region" description="Helical" evidence="7">
    <location>
        <begin position="408"/>
        <end position="428"/>
    </location>
</feature>
<keyword evidence="3 7" id="KW-0812">Transmembrane</keyword>
<sequence length="885" mass="94926">MAGNENRNHRVNATPNTGTPNTAAPEPAGAVETPADSPPSALRRLRSSIARQVGRAAPTVRDGARRAPVTLAVLAIMWGVFVVGMLTTRSVRSFVDHHLALGIVPIENMRLWTPLTSGVVVVGWLAAIASTVLLLAVAAPTEQRLGSRRFALVAVLTQVGGALVALAFAAAAQVLDEAWGFQLHLGVFSGPFAWILGTLMAASASATTLWRRRIRVGLVAFTAVLALFGGHLGDVMALATVAVGAVVGPLVIGRSPRGSRLAGTRREERVLVALVVAASALGPMIAAFSPNAVGPLAVLRELFRSQPWTVDEVNLVCAADQTSADCRRGLLDLRLGGVGPVIASVLPSVYLLVLADGLRRGRRFAWIAAVVAQAALVVLAAANVLIRFVDDNDTIFYGTAEPTLYRSVVPFVVPVLVLALLVVTRRRFDVAAPRGTYRELWTLVAATAVGLGVLYVLLGTWIRRSFDGDPSVGALLLDYPQRLVPPVLLQWFDAPFLPNSGPTTLLYEWTGIVFWLVLVVATAASFSRVTYGVDSDAAERAREVLRASSGSALSWMTTWRGNRYWFTDDGRSYVAFRVISGVALTTGDPVGPPADRRSAIVGFAEYAAANGWSPCFYSVTPDAAAITSDLGWESIQVGEETVLPLKDLAFTGKKFQDVRTAVNRAKKAGVEAEWISFPTAPLAVTDQITAISEEWVADKGMPEMGFTLGGLDEVDDPAVRCLVAIDEHRTVHGVTSWMPVHRDGVVVGWTLDFMRRRSEGFRPAMEFLIASAALSLQEEGAEFLSLSGAPLAKVGDPTEDSPQATTLSTMLERLLDVVGRTLEPVYGFRSLLAFKSKFQPVYEPMYMTFPDPAALPSIGNAIGRAYLPDVSIAQSVRLVRTMMDR</sequence>
<feature type="domain" description="Peptidase S54 rhomboid" evidence="8">
    <location>
        <begin position="110"/>
        <end position="250"/>
    </location>
</feature>
<dbReference type="InterPro" id="IPR051211">
    <property type="entry name" value="PG_lysyltransferase"/>
</dbReference>
<dbReference type="Pfam" id="PF01694">
    <property type="entry name" value="Rhomboid"/>
    <property type="match status" value="1"/>
</dbReference>